<accession>A0A3B1BD35</accession>
<dbReference type="AlphaFoldDB" id="A0A3B1BD35"/>
<gene>
    <name evidence="1" type="ORF">MNBD_GAMMA24-1465</name>
</gene>
<protein>
    <submittedName>
        <fullName evidence="1">Uncharacterized protein</fullName>
    </submittedName>
</protein>
<organism evidence="1">
    <name type="scientific">hydrothermal vent metagenome</name>
    <dbReference type="NCBI Taxonomy" id="652676"/>
    <lineage>
        <taxon>unclassified sequences</taxon>
        <taxon>metagenomes</taxon>
        <taxon>ecological metagenomes</taxon>
    </lineage>
</organism>
<name>A0A3B1BD35_9ZZZZ</name>
<reference evidence="1" key="1">
    <citation type="submission" date="2018-06" db="EMBL/GenBank/DDBJ databases">
        <authorList>
            <person name="Zhirakovskaya E."/>
        </authorList>
    </citation>
    <scope>NUCLEOTIDE SEQUENCE</scope>
</reference>
<proteinExistence type="predicted"/>
<evidence type="ECO:0000313" key="1">
    <source>
        <dbReference type="EMBL" id="VAX14002.1"/>
    </source>
</evidence>
<dbReference type="EMBL" id="UOFZ01000150">
    <property type="protein sequence ID" value="VAX14002.1"/>
    <property type="molecule type" value="Genomic_DNA"/>
</dbReference>
<sequence length="79" mass="8445">MVCPRFSGPMGFEKILFASVALHGESALEAEICVDTTGQEKNTTFPTDAKQYRKKAATCGQTPEDDFGAIITGNTASNE</sequence>